<dbReference type="Proteomes" id="UP000271624">
    <property type="component" value="Unassembled WGS sequence"/>
</dbReference>
<keyword evidence="2" id="KW-1185">Reference proteome</keyword>
<gene>
    <name evidence="1" type="ORF">DSM106972_098360</name>
</gene>
<name>A0A433UFU9_9CYAN</name>
<sequence length="245" mass="26549">MMKCKRFRKNIKFATRVRRVKSANSQAGFTIIESLMAMIVASILLAAIAPVLTLSVATRVQAKRVELGTQAARAYIDGVRSGTIRPPSHKILLSEVNPTTRAFTSGRVAFVDSGGTPSQSLSCTSLTAGYCTNTATASMYCIDRDANGQCSGIQDFIIQAFRSTTTNSTTIDDANKGYVLAVRVYRADAFNNGRALRIREQQATFTGGLGNRQAPLIEVSTEVLSRDSDTNYGSYCDRFGGCRQN</sequence>
<dbReference type="RefSeq" id="WP_233787229.1">
    <property type="nucleotide sequence ID" value="NZ_RSCL01000070.1"/>
</dbReference>
<dbReference type="Pfam" id="PF07963">
    <property type="entry name" value="N_methyl"/>
    <property type="match status" value="1"/>
</dbReference>
<dbReference type="AlphaFoldDB" id="A0A433UFU9"/>
<evidence type="ECO:0000313" key="1">
    <source>
        <dbReference type="EMBL" id="RUS92688.1"/>
    </source>
</evidence>
<dbReference type="InterPro" id="IPR012902">
    <property type="entry name" value="N_methyl_site"/>
</dbReference>
<organism evidence="1 2">
    <name type="scientific">Dulcicalothrix desertica PCC 7102</name>
    <dbReference type="NCBI Taxonomy" id="232991"/>
    <lineage>
        <taxon>Bacteria</taxon>
        <taxon>Bacillati</taxon>
        <taxon>Cyanobacteriota</taxon>
        <taxon>Cyanophyceae</taxon>
        <taxon>Nostocales</taxon>
        <taxon>Calotrichaceae</taxon>
        <taxon>Dulcicalothrix</taxon>
    </lineage>
</organism>
<reference evidence="1" key="1">
    <citation type="submission" date="2018-12" db="EMBL/GenBank/DDBJ databases">
        <authorList>
            <person name="Will S."/>
            <person name="Neumann-Schaal M."/>
            <person name="Henke P."/>
        </authorList>
    </citation>
    <scope>NUCLEOTIDE SEQUENCE</scope>
    <source>
        <strain evidence="1">PCC 7102</strain>
    </source>
</reference>
<accession>A0A433UFU9</accession>
<reference evidence="1" key="2">
    <citation type="journal article" date="2019" name="Genome Biol. Evol.">
        <title>Day and night: Metabolic profiles and evolutionary relationships of six axenic non-marine cyanobacteria.</title>
        <authorList>
            <person name="Will S.E."/>
            <person name="Henke P."/>
            <person name="Boedeker C."/>
            <person name="Huang S."/>
            <person name="Brinkmann H."/>
            <person name="Rohde M."/>
            <person name="Jarek M."/>
            <person name="Friedl T."/>
            <person name="Seufert S."/>
            <person name="Schumacher M."/>
            <person name="Overmann J."/>
            <person name="Neumann-Schaal M."/>
            <person name="Petersen J."/>
        </authorList>
    </citation>
    <scope>NUCLEOTIDE SEQUENCE [LARGE SCALE GENOMIC DNA]</scope>
    <source>
        <strain evidence="1">PCC 7102</strain>
    </source>
</reference>
<evidence type="ECO:0008006" key="3">
    <source>
        <dbReference type="Google" id="ProtNLM"/>
    </source>
</evidence>
<dbReference type="NCBIfam" id="TIGR02532">
    <property type="entry name" value="IV_pilin_GFxxxE"/>
    <property type="match status" value="1"/>
</dbReference>
<dbReference type="EMBL" id="RSCL01000070">
    <property type="protein sequence ID" value="RUS92688.1"/>
    <property type="molecule type" value="Genomic_DNA"/>
</dbReference>
<proteinExistence type="predicted"/>
<protein>
    <recommendedName>
        <fullName evidence="3">Prepilin-type N-terminal cleavage/methylation domain-containing protein</fullName>
    </recommendedName>
</protein>
<evidence type="ECO:0000313" key="2">
    <source>
        <dbReference type="Proteomes" id="UP000271624"/>
    </source>
</evidence>
<dbReference type="NCBIfam" id="NF038303">
    <property type="entry name" value="EPS_HpsB"/>
    <property type="match status" value="1"/>
</dbReference>
<comment type="caution">
    <text evidence="1">The sequence shown here is derived from an EMBL/GenBank/DDBJ whole genome shotgun (WGS) entry which is preliminary data.</text>
</comment>